<dbReference type="GeneID" id="108742367"/>
<name>A0A1W4XJV3_AGRPL</name>
<keyword evidence="3" id="KW-1185">Reference proteome</keyword>
<sequence>MYEKKVFVQYSNNINDVIKQPLQLTQRIKFTCFDVSTKLIVFGATSGGIYIYSIEPCHFIKLIPTKEGAATIVSISHDESIIAVASSKGLILMVENFMTENNTFYKTFTEHEGNIISTLKWHENQLYCGDNVGKVSVTDMGNNFAKVLFQSPCLSLMELDSSIVQIDCFTKFLLISTQTRTYLCDTEKEQYRQIGKKMRDGHYGACFLNKNSSNDSKSVGKTLSEDNTLENIKIYCARPGARLWEANFDASVVYTHQFKSSLGVVPPTTIVRLDENLESHLDLVEFNNAREMIPESFNFAQIFVFLDRYIFTYLEQGLYIFDPESVQLCYWTNYYQRIKDIKLYKNFIYVWTASEFYVISLMTVENLAVKTLIDRQYYVCAELCAYYLEHLMTIVESSDKIYLLSALREKLKVLDATELLHNILPLLDFIKENNNKIKAQRLQSGMIVLNSHLVDHHVIDKCEERPKNDQNVINKKTFQTIKEMSSNFTEKISESTKNLKEKVENNFSTAVNIIAPDNNSIHDDKTNESCDVTVVNKNPKEEQDTMRILLEQYKINLVHESVELPVFSDILAKSTYDEVIEMFDQFINLESHENSEEINLTPRIWCSNQYLKWVSKNSQSIDSLDSTSKAFQYLLESFVALNFKDNLNCSCNFPLPIAHTTRIKYFILGCAIVKKLGKNRTEQINDICLKVPSLLKYVLRELRADDDVVSLLPYLLQFGDSELLSYFAIKLTYDQWDEAVKMMIKLGNNICLNCGKTFPEDMREFILNWTSFGNLLVKSIGGPTAVRLLKRYSKFIPPNSLDEKFYKLCIFSTIFEGMHDGLRNQAVNLANDCQEDDAVKGEFNELLKNFLNKKYLQAKSLNIFQNGIINIDTKCSRCGLPFNNIILEKTVRLKCGHVYHAFCKFKTPDICEICT</sequence>
<protein>
    <submittedName>
        <fullName evidence="4">Hermansky-Pudlak syndrome 5 protein homolog isoform X1</fullName>
    </submittedName>
</protein>
<evidence type="ECO:0000313" key="4">
    <source>
        <dbReference type="RefSeq" id="XP_018333057.1"/>
    </source>
</evidence>
<dbReference type="InterPro" id="IPR056446">
    <property type="entry name" value="TPR_HPS5_insects"/>
</dbReference>
<dbReference type="FunCoup" id="A0A1W4XJV3">
    <property type="interactions" value="6"/>
</dbReference>
<feature type="domain" description="HPS5-like beta-propeller" evidence="1">
    <location>
        <begin position="15"/>
        <end position="352"/>
    </location>
</feature>
<evidence type="ECO:0000259" key="1">
    <source>
        <dbReference type="Pfam" id="PF23756"/>
    </source>
</evidence>
<gene>
    <name evidence="4" type="primary">LOC108742367</name>
</gene>
<dbReference type="CTD" id="119585041"/>
<dbReference type="SUPFAM" id="SSF50978">
    <property type="entry name" value="WD40 repeat-like"/>
    <property type="match status" value="1"/>
</dbReference>
<proteinExistence type="predicted"/>
<dbReference type="InterPro" id="IPR056499">
    <property type="entry name" value="Beta-prop_HPS5-like"/>
</dbReference>
<dbReference type="InterPro" id="IPR036322">
    <property type="entry name" value="WD40_repeat_dom_sf"/>
</dbReference>
<dbReference type="InterPro" id="IPR015943">
    <property type="entry name" value="WD40/YVTN_repeat-like_dom_sf"/>
</dbReference>
<evidence type="ECO:0000313" key="3">
    <source>
        <dbReference type="Proteomes" id="UP000192223"/>
    </source>
</evidence>
<dbReference type="PANTHER" id="PTHR23287:SF18">
    <property type="entry name" value="BLOC-2 COMPLEX MEMBER HPS5"/>
    <property type="match status" value="1"/>
</dbReference>
<dbReference type="OrthoDB" id="19493at2759"/>
<dbReference type="PANTHER" id="PTHR23287">
    <property type="entry name" value="RUBY-EYE2-LIKE PROTEIN"/>
    <property type="match status" value="1"/>
</dbReference>
<organism evidence="3 4">
    <name type="scientific">Agrilus planipennis</name>
    <name type="common">Emerald ash borer</name>
    <name type="synonym">Agrilus marcopoli</name>
    <dbReference type="NCBI Taxonomy" id="224129"/>
    <lineage>
        <taxon>Eukaryota</taxon>
        <taxon>Metazoa</taxon>
        <taxon>Ecdysozoa</taxon>
        <taxon>Arthropoda</taxon>
        <taxon>Hexapoda</taxon>
        <taxon>Insecta</taxon>
        <taxon>Pterygota</taxon>
        <taxon>Neoptera</taxon>
        <taxon>Endopterygota</taxon>
        <taxon>Coleoptera</taxon>
        <taxon>Polyphaga</taxon>
        <taxon>Elateriformia</taxon>
        <taxon>Buprestoidea</taxon>
        <taxon>Buprestidae</taxon>
        <taxon>Agrilinae</taxon>
        <taxon>Agrilus</taxon>
    </lineage>
</organism>
<dbReference type="AlphaFoldDB" id="A0A1W4XJV3"/>
<dbReference type="Gene3D" id="2.130.10.10">
    <property type="entry name" value="YVTN repeat-like/Quinoprotein amine dehydrogenase"/>
    <property type="match status" value="1"/>
</dbReference>
<dbReference type="STRING" id="224129.A0A1W4XJV3"/>
<dbReference type="InParanoid" id="A0A1W4XJV3"/>
<dbReference type="RefSeq" id="XP_018333057.1">
    <property type="nucleotide sequence ID" value="XM_018477555.1"/>
</dbReference>
<reference evidence="4" key="1">
    <citation type="submission" date="2025-08" db="UniProtKB">
        <authorList>
            <consortium name="RefSeq"/>
        </authorList>
    </citation>
    <scope>IDENTIFICATION</scope>
    <source>
        <tissue evidence="4">Entire body</tissue>
    </source>
</reference>
<dbReference type="Pfam" id="PF23756">
    <property type="entry name" value="Beta-prop_HPS5"/>
    <property type="match status" value="1"/>
</dbReference>
<dbReference type="KEGG" id="apln:108742367"/>
<accession>A0A1W4XJV3</accession>
<dbReference type="Pfam" id="PF23757">
    <property type="entry name" value="TPR_HPS5_insect"/>
    <property type="match status" value="1"/>
</dbReference>
<dbReference type="GO" id="GO:0048066">
    <property type="term" value="P:developmental pigmentation"/>
    <property type="evidence" value="ECO:0007669"/>
    <property type="project" value="TreeGrafter"/>
</dbReference>
<dbReference type="GO" id="GO:0005737">
    <property type="term" value="C:cytoplasm"/>
    <property type="evidence" value="ECO:0007669"/>
    <property type="project" value="TreeGrafter"/>
</dbReference>
<evidence type="ECO:0000259" key="2">
    <source>
        <dbReference type="Pfam" id="PF23757"/>
    </source>
</evidence>
<feature type="domain" description="HPS5 TPR" evidence="2">
    <location>
        <begin position="577"/>
        <end position="754"/>
    </location>
</feature>
<dbReference type="Proteomes" id="UP000192223">
    <property type="component" value="Unplaced"/>
</dbReference>